<evidence type="ECO:0000256" key="9">
    <source>
        <dbReference type="ARBA" id="ARBA00023002"/>
    </source>
</evidence>
<protein>
    <recommendedName>
        <fullName evidence="3">ferric-chelate reductase (NADPH)</fullName>
        <ecNumber evidence="3">1.16.1.9</ecNumber>
    </recommendedName>
</protein>
<dbReference type="EC" id="1.16.1.9" evidence="3"/>
<dbReference type="InterPro" id="IPR051410">
    <property type="entry name" value="Ferric/Cupric_Reductase"/>
</dbReference>
<comment type="catalytic activity">
    <reaction evidence="13">
        <text>2 a Fe(II)-siderophore + NADP(+) + H(+) = 2 a Fe(III)-siderophore + NADPH</text>
        <dbReference type="Rhea" id="RHEA:28795"/>
        <dbReference type="Rhea" id="RHEA-COMP:11342"/>
        <dbReference type="Rhea" id="RHEA-COMP:11344"/>
        <dbReference type="ChEBI" id="CHEBI:15378"/>
        <dbReference type="ChEBI" id="CHEBI:29033"/>
        <dbReference type="ChEBI" id="CHEBI:29034"/>
        <dbReference type="ChEBI" id="CHEBI:57783"/>
        <dbReference type="ChEBI" id="CHEBI:58349"/>
        <dbReference type="EC" id="1.16.1.9"/>
    </reaction>
</comment>
<evidence type="ECO:0000256" key="8">
    <source>
        <dbReference type="ARBA" id="ARBA00022989"/>
    </source>
</evidence>
<feature type="transmembrane region" description="Helical" evidence="15">
    <location>
        <begin position="111"/>
        <end position="132"/>
    </location>
</feature>
<dbReference type="InterPro" id="IPR013130">
    <property type="entry name" value="Fe3_Rdtase_TM_dom"/>
</dbReference>
<keyword evidence="8 15" id="KW-1133">Transmembrane helix</keyword>
<organism evidence="17 18">
    <name type="scientific">Fomitopsis schrenkii</name>
    <name type="common">Brown rot fungus</name>
    <dbReference type="NCBI Taxonomy" id="2126942"/>
    <lineage>
        <taxon>Eukaryota</taxon>
        <taxon>Fungi</taxon>
        <taxon>Dikarya</taxon>
        <taxon>Basidiomycota</taxon>
        <taxon>Agaricomycotina</taxon>
        <taxon>Agaricomycetes</taxon>
        <taxon>Polyporales</taxon>
        <taxon>Fomitopsis</taxon>
    </lineage>
</organism>
<dbReference type="PANTHER" id="PTHR32361">
    <property type="entry name" value="FERRIC/CUPRIC REDUCTASE TRANSMEMBRANE COMPONENT"/>
    <property type="match status" value="1"/>
</dbReference>
<dbReference type="EMBL" id="KE504122">
    <property type="protein sequence ID" value="EPT06175.1"/>
    <property type="molecule type" value="Genomic_DNA"/>
</dbReference>
<keyword evidence="12" id="KW-0325">Glycoprotein</keyword>
<dbReference type="InterPro" id="IPR017938">
    <property type="entry name" value="Riboflavin_synthase-like_b-brl"/>
</dbReference>
<comment type="subcellular location">
    <subcellularLocation>
        <location evidence="1">Cell membrane</location>
        <topology evidence="1">Multi-pass membrane protein</topology>
    </subcellularLocation>
</comment>
<evidence type="ECO:0000313" key="18">
    <source>
        <dbReference type="Proteomes" id="UP000015241"/>
    </source>
</evidence>
<feature type="region of interest" description="Disordered" evidence="14">
    <location>
        <begin position="650"/>
        <end position="692"/>
    </location>
</feature>
<dbReference type="InterPro" id="IPR013121">
    <property type="entry name" value="Fe_red_NAD-bd_6"/>
</dbReference>
<evidence type="ECO:0000256" key="6">
    <source>
        <dbReference type="ARBA" id="ARBA00022692"/>
    </source>
</evidence>
<evidence type="ECO:0000256" key="14">
    <source>
        <dbReference type="SAM" id="MobiDB-lite"/>
    </source>
</evidence>
<dbReference type="GO" id="GO:0006879">
    <property type="term" value="P:intracellular iron ion homeostasis"/>
    <property type="evidence" value="ECO:0007669"/>
    <property type="project" value="TreeGrafter"/>
</dbReference>
<gene>
    <name evidence="17" type="ORF">FOMPIDRAFT_148091</name>
</gene>
<dbReference type="InterPro" id="IPR017927">
    <property type="entry name" value="FAD-bd_FR_type"/>
</dbReference>
<evidence type="ECO:0000256" key="7">
    <source>
        <dbReference type="ARBA" id="ARBA00022982"/>
    </source>
</evidence>
<dbReference type="Pfam" id="PF08030">
    <property type="entry name" value="NAD_binding_6"/>
    <property type="match status" value="1"/>
</dbReference>
<feature type="compositionally biased region" description="Polar residues" evidence="14">
    <location>
        <begin position="835"/>
        <end position="858"/>
    </location>
</feature>
<evidence type="ECO:0000256" key="5">
    <source>
        <dbReference type="ARBA" id="ARBA00022475"/>
    </source>
</evidence>
<dbReference type="InParanoid" id="S8G7T0"/>
<feature type="domain" description="FAD-binding FR-type" evidence="16">
    <location>
        <begin position="416"/>
        <end position="528"/>
    </location>
</feature>
<keyword evidence="18" id="KW-1185">Reference proteome</keyword>
<dbReference type="Pfam" id="PF08022">
    <property type="entry name" value="FAD_binding_8"/>
    <property type="match status" value="1"/>
</dbReference>
<evidence type="ECO:0000256" key="13">
    <source>
        <dbReference type="ARBA" id="ARBA00048483"/>
    </source>
</evidence>
<keyword evidence="4" id="KW-0813">Transport</keyword>
<sequence length="1008" mass="111504">MATLSTTSLTPNPTTPYFADDLEWITAYLTIHVLTTDSMVYAFILWTAFAAIVVVYGTSHLIGLNGGWIGASWSKWALRRRTWRKKHALKLAAQRGEPHSQPLPLPSNAQIFALIFIVGATTAVSFVGPDYFAPGHSILTLGNTNTALVTRTLDLSSLTKYQPSYTISKAWWTSGNRTGVIAFALFPLCILFALKMPPFAILSLPFVLHIHFDKLSWLHKWIGRLIWFFSALHVALWSVQLLVERRPATGKIVYTYAWDYTNFIYGWAAFGLMTLLVFSSFRPIRRLHYEIFYGLHVLLVPLTLILSGLHHPPVWWWCWGALAVWVGERAYRFVWWLNTNGYLDAILGPTPSRTPIIQPPVRSAPPAPENLDIHRYGSPRSPLPLLKPEYPPSPGMNQGGDLALARSEKVSFGASGRYVPPPGFAHAELLPGRTIRFRLITPGYLSWAPGQHFLVQCPAIARWTTHPFTNATICDQEAPNEEGRELVFLIRAKNGWTKRLWDNVATMIARGSNHVPSETLPVGSTAPPRGVLLRTLVDGPCGSAARARWGGFSTVLLIAGGSGVSFALSVLQYMTLCMTGRDGRYLGGKKGGWGQTGFKTRRIRFVWLVREYGHIQWCATLLRRCMAMIPAPELQVDIFVTNVKYAPKPTPALQRIPSDNASLAPPAPQFARHGQTTPRGRPSSTGSADSDYESDLESFVDLSYYTGDFGEQSGELGHEEHVLDLTNFEGDDDTAMPGETQFNQSVKREGKLRRQASQRAADLLNPRKKKRESRNDHYPPTQMPGSTVRLVARDPSEDFASRSSQEAHRAALSHLQTDLAHSPCAAKSPVGRPFSPTSMPMQSPHSTLVPTPSSSTIYGFSDSPNRDPKRSSEVSGPSGPSERVMTRPLSNASQMSGWSEAGSLAALIAEVEVPRSRSGEQIKLELDEQEMQDVGFVAEHARPGKPRLDRILADEVRQAQGAIVVGCCGPLTLNAVVRKVIATQIDPDRIRRGDMSGSITLISEDFDY</sequence>
<keyword evidence="5" id="KW-1003">Cell membrane</keyword>
<dbReference type="OrthoDB" id="10006946at2759"/>
<evidence type="ECO:0000256" key="3">
    <source>
        <dbReference type="ARBA" id="ARBA00012668"/>
    </source>
</evidence>
<keyword evidence="11 15" id="KW-0472">Membrane</keyword>
<name>S8G7T0_FOMSC</name>
<dbReference type="PROSITE" id="PS51384">
    <property type="entry name" value="FAD_FR"/>
    <property type="match status" value="1"/>
</dbReference>
<evidence type="ECO:0000313" key="17">
    <source>
        <dbReference type="EMBL" id="EPT06175.1"/>
    </source>
</evidence>
<dbReference type="HOGENOM" id="CLU_009442_0_0_1"/>
<feature type="compositionally biased region" description="Basic and acidic residues" evidence="14">
    <location>
        <begin position="791"/>
        <end position="809"/>
    </location>
</feature>
<keyword evidence="6 15" id="KW-0812">Transmembrane</keyword>
<evidence type="ECO:0000256" key="10">
    <source>
        <dbReference type="ARBA" id="ARBA00023065"/>
    </source>
</evidence>
<dbReference type="STRING" id="743788.S8G7T0"/>
<feature type="transmembrane region" description="Helical" evidence="15">
    <location>
        <begin position="291"/>
        <end position="308"/>
    </location>
</feature>
<dbReference type="Gene3D" id="3.40.50.80">
    <property type="entry name" value="Nucleotide-binding domain of ferredoxin-NADP reductase (FNR) module"/>
    <property type="match status" value="1"/>
</dbReference>
<proteinExistence type="inferred from homology"/>
<dbReference type="Proteomes" id="UP000015241">
    <property type="component" value="Unassembled WGS sequence"/>
</dbReference>
<dbReference type="AlphaFoldDB" id="S8G7T0"/>
<dbReference type="SFLD" id="SFLDS00052">
    <property type="entry name" value="Ferric_Reductase_Domain"/>
    <property type="match status" value="2"/>
</dbReference>
<keyword evidence="7" id="KW-0249">Electron transport</keyword>
<evidence type="ECO:0000256" key="2">
    <source>
        <dbReference type="ARBA" id="ARBA00006278"/>
    </source>
</evidence>
<accession>S8G7T0</accession>
<dbReference type="eggNOG" id="KOG0039">
    <property type="taxonomic scope" value="Eukaryota"/>
</dbReference>
<feature type="transmembrane region" description="Helical" evidence="15">
    <location>
        <begin position="180"/>
        <end position="204"/>
    </location>
</feature>
<dbReference type="InterPro" id="IPR013112">
    <property type="entry name" value="FAD-bd_8"/>
</dbReference>
<dbReference type="PANTHER" id="PTHR32361:SF9">
    <property type="entry name" value="FERRIC REDUCTASE TRANSMEMBRANE COMPONENT 3-RELATED"/>
    <property type="match status" value="1"/>
</dbReference>
<feature type="region of interest" description="Disordered" evidence="14">
    <location>
        <begin position="728"/>
        <end position="895"/>
    </location>
</feature>
<feature type="compositionally biased region" description="Low complexity" evidence="14">
    <location>
        <begin position="873"/>
        <end position="883"/>
    </location>
</feature>
<feature type="transmembrane region" description="Helical" evidence="15">
    <location>
        <begin position="555"/>
        <end position="574"/>
    </location>
</feature>
<evidence type="ECO:0000256" key="15">
    <source>
        <dbReference type="SAM" id="Phobius"/>
    </source>
</evidence>
<feature type="compositionally biased region" description="Polar residues" evidence="14">
    <location>
        <begin position="674"/>
        <end position="688"/>
    </location>
</feature>
<feature type="transmembrane region" description="Helical" evidence="15">
    <location>
        <begin position="225"/>
        <end position="243"/>
    </location>
</feature>
<evidence type="ECO:0000256" key="11">
    <source>
        <dbReference type="ARBA" id="ARBA00023136"/>
    </source>
</evidence>
<evidence type="ECO:0000256" key="12">
    <source>
        <dbReference type="ARBA" id="ARBA00023180"/>
    </source>
</evidence>
<feature type="transmembrane region" description="Helical" evidence="15">
    <location>
        <begin position="43"/>
        <end position="71"/>
    </location>
</feature>
<dbReference type="CDD" id="cd06186">
    <property type="entry name" value="NOX_Duox_like_FAD_NADP"/>
    <property type="match status" value="1"/>
</dbReference>
<comment type="similarity">
    <text evidence="2">Belongs to the ferric reductase (FRE) family.</text>
</comment>
<keyword evidence="10" id="KW-0406">Ion transport</keyword>
<dbReference type="GO" id="GO:0006826">
    <property type="term" value="P:iron ion transport"/>
    <property type="evidence" value="ECO:0007669"/>
    <property type="project" value="UniProtKB-ARBA"/>
</dbReference>
<reference evidence="17 18" key="1">
    <citation type="journal article" date="2012" name="Science">
        <title>The Paleozoic origin of enzymatic lignin decomposition reconstructed from 31 fungal genomes.</title>
        <authorList>
            <person name="Floudas D."/>
            <person name="Binder M."/>
            <person name="Riley R."/>
            <person name="Barry K."/>
            <person name="Blanchette R.A."/>
            <person name="Henrissat B."/>
            <person name="Martinez A.T."/>
            <person name="Otillar R."/>
            <person name="Spatafora J.W."/>
            <person name="Yadav J.S."/>
            <person name="Aerts A."/>
            <person name="Benoit I."/>
            <person name="Boyd A."/>
            <person name="Carlson A."/>
            <person name="Copeland A."/>
            <person name="Coutinho P.M."/>
            <person name="de Vries R.P."/>
            <person name="Ferreira P."/>
            <person name="Findley K."/>
            <person name="Foster B."/>
            <person name="Gaskell J."/>
            <person name="Glotzer D."/>
            <person name="Gorecki P."/>
            <person name="Heitman J."/>
            <person name="Hesse C."/>
            <person name="Hori C."/>
            <person name="Igarashi K."/>
            <person name="Jurgens J.A."/>
            <person name="Kallen N."/>
            <person name="Kersten P."/>
            <person name="Kohler A."/>
            <person name="Kuees U."/>
            <person name="Kumar T.K.A."/>
            <person name="Kuo A."/>
            <person name="LaButti K."/>
            <person name="Larrondo L.F."/>
            <person name="Lindquist E."/>
            <person name="Ling A."/>
            <person name="Lombard V."/>
            <person name="Lucas S."/>
            <person name="Lundell T."/>
            <person name="Martin R."/>
            <person name="McLaughlin D.J."/>
            <person name="Morgenstern I."/>
            <person name="Morin E."/>
            <person name="Murat C."/>
            <person name="Nagy L.G."/>
            <person name="Nolan M."/>
            <person name="Ohm R.A."/>
            <person name="Patyshakuliyeva A."/>
            <person name="Rokas A."/>
            <person name="Ruiz-Duenas F.J."/>
            <person name="Sabat G."/>
            <person name="Salamov A."/>
            <person name="Samejima M."/>
            <person name="Schmutz J."/>
            <person name="Slot J.C."/>
            <person name="St John F."/>
            <person name="Stenlid J."/>
            <person name="Sun H."/>
            <person name="Sun S."/>
            <person name="Syed K."/>
            <person name="Tsang A."/>
            <person name="Wiebenga A."/>
            <person name="Young D."/>
            <person name="Pisabarro A."/>
            <person name="Eastwood D.C."/>
            <person name="Martin F."/>
            <person name="Cullen D."/>
            <person name="Grigoriev I.V."/>
            <person name="Hibbett D.S."/>
        </authorList>
    </citation>
    <scope>NUCLEOTIDE SEQUENCE</scope>
    <source>
        <strain evidence="18">FP-58527</strain>
    </source>
</reference>
<dbReference type="GO" id="GO:0052851">
    <property type="term" value="F:ferric-chelate reductase (NADPH) activity"/>
    <property type="evidence" value="ECO:0007669"/>
    <property type="project" value="UniProtKB-EC"/>
</dbReference>
<dbReference type="GO" id="GO:0005886">
    <property type="term" value="C:plasma membrane"/>
    <property type="evidence" value="ECO:0007669"/>
    <property type="project" value="UniProtKB-SubCell"/>
</dbReference>
<dbReference type="InterPro" id="IPR039261">
    <property type="entry name" value="FNR_nucleotide-bd"/>
</dbReference>
<feature type="transmembrane region" description="Helical" evidence="15">
    <location>
        <begin position="263"/>
        <end position="279"/>
    </location>
</feature>
<evidence type="ECO:0000259" key="16">
    <source>
        <dbReference type="PROSITE" id="PS51384"/>
    </source>
</evidence>
<evidence type="ECO:0000256" key="1">
    <source>
        <dbReference type="ARBA" id="ARBA00004651"/>
    </source>
</evidence>
<dbReference type="GO" id="GO:0015677">
    <property type="term" value="P:copper ion import"/>
    <property type="evidence" value="ECO:0007669"/>
    <property type="project" value="TreeGrafter"/>
</dbReference>
<evidence type="ECO:0000256" key="4">
    <source>
        <dbReference type="ARBA" id="ARBA00022448"/>
    </source>
</evidence>
<dbReference type="SUPFAM" id="SSF63380">
    <property type="entry name" value="Riboflavin synthase domain-like"/>
    <property type="match status" value="1"/>
</dbReference>
<dbReference type="Pfam" id="PF01794">
    <property type="entry name" value="Ferric_reduct"/>
    <property type="match status" value="1"/>
</dbReference>
<keyword evidence="9" id="KW-0560">Oxidoreductase</keyword>